<dbReference type="Proteomes" id="UP000701801">
    <property type="component" value="Unassembled WGS sequence"/>
</dbReference>
<evidence type="ECO:0000313" key="2">
    <source>
        <dbReference type="Proteomes" id="UP000701801"/>
    </source>
</evidence>
<sequence length="126" mass="14381">MTVTCTTTHRKFPPLPSTQPLPHLTLQLNSYLPDEFRRRYNREPQFSAEWVDFGYEEESDEMVVMAWLEGTDYLAHWAFGRLLEGDGRHALESGCPEEETVGEGAEEAREIFGGMRWELAAQGNAS</sequence>
<reference evidence="1" key="1">
    <citation type="submission" date="2021-07" db="EMBL/GenBank/DDBJ databases">
        <authorList>
            <person name="Durling M."/>
        </authorList>
    </citation>
    <scope>NUCLEOTIDE SEQUENCE</scope>
</reference>
<comment type="caution">
    <text evidence="1">The sequence shown here is derived from an EMBL/GenBank/DDBJ whole genome shotgun (WGS) entry which is preliminary data.</text>
</comment>
<keyword evidence="2" id="KW-1185">Reference proteome</keyword>
<accession>A0A9N9Q6V1</accession>
<proteinExistence type="predicted"/>
<dbReference type="AlphaFoldDB" id="A0A9N9Q6V1"/>
<dbReference type="OrthoDB" id="5116885at2759"/>
<protein>
    <submittedName>
        <fullName evidence="1">Uncharacterized protein</fullName>
    </submittedName>
</protein>
<organism evidence="1 2">
    <name type="scientific">Hymenoscyphus albidus</name>
    <dbReference type="NCBI Taxonomy" id="595503"/>
    <lineage>
        <taxon>Eukaryota</taxon>
        <taxon>Fungi</taxon>
        <taxon>Dikarya</taxon>
        <taxon>Ascomycota</taxon>
        <taxon>Pezizomycotina</taxon>
        <taxon>Leotiomycetes</taxon>
        <taxon>Helotiales</taxon>
        <taxon>Helotiaceae</taxon>
        <taxon>Hymenoscyphus</taxon>
    </lineage>
</organism>
<dbReference type="EMBL" id="CAJVRM010000214">
    <property type="protein sequence ID" value="CAG8977324.1"/>
    <property type="molecule type" value="Genomic_DNA"/>
</dbReference>
<name>A0A9N9Q6V1_9HELO</name>
<gene>
    <name evidence="1" type="ORF">HYALB_00009195</name>
</gene>
<evidence type="ECO:0000313" key="1">
    <source>
        <dbReference type="EMBL" id="CAG8977324.1"/>
    </source>
</evidence>